<protein>
    <submittedName>
        <fullName evidence="3">NAD-dependent epimerase</fullName>
    </submittedName>
</protein>
<evidence type="ECO:0000313" key="3">
    <source>
        <dbReference type="EMBL" id="MBT1710472.1"/>
    </source>
</evidence>
<dbReference type="CDD" id="cd05253">
    <property type="entry name" value="UDP_GE_SDE_e"/>
    <property type="match status" value="1"/>
</dbReference>
<name>A0AAP2GWD8_9BACT</name>
<accession>A0AAP2GWD8</accession>
<feature type="domain" description="NAD-dependent epimerase/dehydratase" evidence="2">
    <location>
        <begin position="7"/>
        <end position="239"/>
    </location>
</feature>
<dbReference type="Gene3D" id="3.40.50.720">
    <property type="entry name" value="NAD(P)-binding Rossmann-like Domain"/>
    <property type="match status" value="1"/>
</dbReference>
<organism evidence="3 4">
    <name type="scientific">Dawidia cretensis</name>
    <dbReference type="NCBI Taxonomy" id="2782350"/>
    <lineage>
        <taxon>Bacteria</taxon>
        <taxon>Pseudomonadati</taxon>
        <taxon>Bacteroidota</taxon>
        <taxon>Cytophagia</taxon>
        <taxon>Cytophagales</taxon>
        <taxon>Chryseotaleaceae</taxon>
        <taxon>Dawidia</taxon>
    </lineage>
</organism>
<dbReference type="PANTHER" id="PTHR43574">
    <property type="entry name" value="EPIMERASE-RELATED"/>
    <property type="match status" value="1"/>
</dbReference>
<reference evidence="3 4" key="1">
    <citation type="submission" date="2021-05" db="EMBL/GenBank/DDBJ databases">
        <title>A Polyphasic approach of four new species of the genus Ohtaekwangia: Ohtaekwangia histidinii sp. nov., Ohtaekwangia cretensis sp. nov., Ohtaekwangia indiensis sp. nov., Ohtaekwangia reichenbachii sp. nov. from diverse environment.</title>
        <authorList>
            <person name="Octaviana S."/>
        </authorList>
    </citation>
    <scope>NUCLEOTIDE SEQUENCE [LARGE SCALE GENOMIC DNA]</scope>
    <source>
        <strain evidence="3 4">PWU5</strain>
    </source>
</reference>
<dbReference type="Pfam" id="PF01370">
    <property type="entry name" value="Epimerase"/>
    <property type="match status" value="1"/>
</dbReference>
<dbReference type="InterPro" id="IPR036291">
    <property type="entry name" value="NAD(P)-bd_dom_sf"/>
</dbReference>
<proteinExistence type="predicted"/>
<keyword evidence="4" id="KW-1185">Reference proteome</keyword>
<keyword evidence="1" id="KW-0520">NAD</keyword>
<gene>
    <name evidence="3" type="ORF">KK062_19665</name>
</gene>
<dbReference type="EMBL" id="JAHESE010000022">
    <property type="protein sequence ID" value="MBT1710472.1"/>
    <property type="molecule type" value="Genomic_DNA"/>
</dbReference>
<comment type="caution">
    <text evidence="3">The sequence shown here is derived from an EMBL/GenBank/DDBJ whole genome shotgun (WGS) entry which is preliminary data.</text>
</comment>
<dbReference type="Proteomes" id="UP001319080">
    <property type="component" value="Unassembled WGS sequence"/>
</dbReference>
<dbReference type="SUPFAM" id="SSF51735">
    <property type="entry name" value="NAD(P)-binding Rossmann-fold domains"/>
    <property type="match status" value="1"/>
</dbReference>
<dbReference type="AlphaFoldDB" id="A0AAP2GWD8"/>
<sequence length="341" mass="38504">MTSTHKVLVTGAAGFIGFHLSQKLVNRGFQVIGIDNVNDYYDVTLKHSRLDILKKLPAFTFIQAELADAKGINKIFSEQKPDYVVNLAAQAGVRYSLVNPHAYLESNLHGFLNILEACRHNQVKHLVYASSSSVYGANTKMPFSVHDNVDHPISLYAASKKSNELMAHTYSVLFNLPTTGLRFFTVYGPYGRPDMALFIFTKAIIEGKPIDVYNQGKMRRDFTYVDDIVESISRLTTHIPTPNPEWNGMQPDPATSFAPYRIYNIGNNRPTELMYFIEVIEQKLGKKAIKNLMPIQDGDVPATFADVDDLMRAVDFKPSTPIEDGIGKFIDWYKEYYKISL</sequence>
<dbReference type="InterPro" id="IPR001509">
    <property type="entry name" value="Epimerase_deHydtase"/>
</dbReference>
<dbReference type="RefSeq" id="WP_254086043.1">
    <property type="nucleotide sequence ID" value="NZ_JAHESE010000022.1"/>
</dbReference>
<dbReference type="PRINTS" id="PR01713">
    <property type="entry name" value="NUCEPIMERASE"/>
</dbReference>
<evidence type="ECO:0000256" key="1">
    <source>
        <dbReference type="ARBA" id="ARBA00023027"/>
    </source>
</evidence>
<evidence type="ECO:0000259" key="2">
    <source>
        <dbReference type="Pfam" id="PF01370"/>
    </source>
</evidence>
<evidence type="ECO:0000313" key="4">
    <source>
        <dbReference type="Proteomes" id="UP001319080"/>
    </source>
</evidence>